<evidence type="ECO:0000256" key="3">
    <source>
        <dbReference type="ARBA" id="ARBA00022448"/>
    </source>
</evidence>
<dbReference type="InterPro" id="IPR004626">
    <property type="entry name" value="RarD"/>
</dbReference>
<comment type="subcellular location">
    <subcellularLocation>
        <location evidence="1">Cell membrane</location>
        <topology evidence="1">Multi-pass membrane protein</topology>
    </subcellularLocation>
</comment>
<keyword evidence="6 8" id="KW-1133">Transmembrane helix</keyword>
<feature type="transmembrane region" description="Helical" evidence="8">
    <location>
        <begin position="305"/>
        <end position="323"/>
    </location>
</feature>
<keyword evidence="5 8" id="KW-0812">Transmembrane</keyword>
<gene>
    <name evidence="10" type="ORF">N473_11405</name>
</gene>
<dbReference type="NCBIfam" id="TIGR00688">
    <property type="entry name" value="rarD"/>
    <property type="match status" value="1"/>
</dbReference>
<evidence type="ECO:0000313" key="10">
    <source>
        <dbReference type="EMBL" id="KZN66167.1"/>
    </source>
</evidence>
<keyword evidence="4" id="KW-1003">Cell membrane</keyword>
<feature type="transmembrane region" description="Helical" evidence="8">
    <location>
        <begin position="107"/>
        <end position="127"/>
    </location>
</feature>
<accession>A0A161YUL6</accession>
<dbReference type="EMBL" id="AUYC01000014">
    <property type="protein sequence ID" value="KZN66167.1"/>
    <property type="molecule type" value="Genomic_DNA"/>
</dbReference>
<proteinExistence type="inferred from homology"/>
<dbReference type="InterPro" id="IPR000620">
    <property type="entry name" value="EamA_dom"/>
</dbReference>
<keyword evidence="3" id="KW-0813">Transport</keyword>
<comment type="similarity">
    <text evidence="2">Belongs to the EamA transporter family.</text>
</comment>
<feature type="transmembrane region" description="Helical" evidence="8">
    <location>
        <begin position="74"/>
        <end position="95"/>
    </location>
</feature>
<feature type="transmembrane region" description="Helical" evidence="8">
    <location>
        <begin position="139"/>
        <end position="156"/>
    </location>
</feature>
<evidence type="ECO:0000256" key="6">
    <source>
        <dbReference type="ARBA" id="ARBA00022989"/>
    </source>
</evidence>
<feature type="transmembrane region" description="Helical" evidence="8">
    <location>
        <begin position="44"/>
        <end position="62"/>
    </location>
</feature>
<comment type="caution">
    <text evidence="10">The sequence shown here is derived from an EMBL/GenBank/DDBJ whole genome shotgun (WGS) entry which is preliminary data.</text>
</comment>
<keyword evidence="7 8" id="KW-0472">Membrane</keyword>
<sequence length="333" mass="37100">MLSAGIELESQHGDATLYLYNARLLRVWVIKRCEMKVESKTTQGYIYATLAFIMWGLAPIYFKSIEQVEALEILIHRVVWSVVFVMVVIGLRNNWHKVHSILVNPKLMVMLVVTALLLGFNWGLFIWAVNNGYMLDASLGYYINPLLNVLLGMLFLSERLRAGQKIAVLLASAGVVIQLISFGSFPYIAFSLAGSFAIYGLLRKKMAVESLPGLIIESAILLPIAAVYWFVMLPSATSDMFANSIELNVLLIAAGVVTTLPLLSFTAAAKRIPYSTLGFFQYIGPSLMLMLAVIFYGEVFDVERAVTFAFIWGALILFSLDSWRASKSKRVKS</sequence>
<dbReference type="AlphaFoldDB" id="A0A161YUL6"/>
<feature type="transmembrane region" description="Helical" evidence="8">
    <location>
        <begin position="245"/>
        <end position="267"/>
    </location>
</feature>
<evidence type="ECO:0000256" key="7">
    <source>
        <dbReference type="ARBA" id="ARBA00023136"/>
    </source>
</evidence>
<dbReference type="PANTHER" id="PTHR22911">
    <property type="entry name" value="ACYL-MALONYL CONDENSING ENZYME-RELATED"/>
    <property type="match status" value="1"/>
</dbReference>
<organism evidence="10 11">
    <name type="scientific">Pseudoalteromonas luteoviolacea CPMOR-1</name>
    <dbReference type="NCBI Taxonomy" id="1365248"/>
    <lineage>
        <taxon>Bacteria</taxon>
        <taxon>Pseudomonadati</taxon>
        <taxon>Pseudomonadota</taxon>
        <taxon>Gammaproteobacteria</taxon>
        <taxon>Alteromonadales</taxon>
        <taxon>Pseudoalteromonadaceae</taxon>
        <taxon>Pseudoalteromonas</taxon>
    </lineage>
</organism>
<feature type="transmembrane region" description="Helical" evidence="8">
    <location>
        <begin position="279"/>
        <end position="299"/>
    </location>
</feature>
<dbReference type="Proteomes" id="UP000076486">
    <property type="component" value="Unassembled WGS sequence"/>
</dbReference>
<protein>
    <recommendedName>
        <fullName evidence="9">EamA domain-containing protein</fullName>
    </recommendedName>
</protein>
<evidence type="ECO:0000256" key="2">
    <source>
        <dbReference type="ARBA" id="ARBA00007362"/>
    </source>
</evidence>
<feature type="transmembrane region" description="Helical" evidence="8">
    <location>
        <begin position="214"/>
        <end position="233"/>
    </location>
</feature>
<evidence type="ECO:0000256" key="4">
    <source>
        <dbReference type="ARBA" id="ARBA00022475"/>
    </source>
</evidence>
<dbReference type="Pfam" id="PF00892">
    <property type="entry name" value="EamA"/>
    <property type="match status" value="1"/>
</dbReference>
<feature type="transmembrane region" description="Helical" evidence="8">
    <location>
        <begin position="163"/>
        <end position="180"/>
    </location>
</feature>
<dbReference type="GO" id="GO:0005886">
    <property type="term" value="C:plasma membrane"/>
    <property type="evidence" value="ECO:0007669"/>
    <property type="project" value="UniProtKB-SubCell"/>
</dbReference>
<evidence type="ECO:0000256" key="5">
    <source>
        <dbReference type="ARBA" id="ARBA00022692"/>
    </source>
</evidence>
<evidence type="ECO:0000256" key="1">
    <source>
        <dbReference type="ARBA" id="ARBA00004651"/>
    </source>
</evidence>
<evidence type="ECO:0000256" key="8">
    <source>
        <dbReference type="SAM" id="Phobius"/>
    </source>
</evidence>
<evidence type="ECO:0000259" key="9">
    <source>
        <dbReference type="Pfam" id="PF00892"/>
    </source>
</evidence>
<reference evidence="10 11" key="1">
    <citation type="submission" date="2013-07" db="EMBL/GenBank/DDBJ databases">
        <title>Comparative Genomic and Metabolomic Analysis of Twelve Strains of Pseudoalteromonas luteoviolacea.</title>
        <authorList>
            <person name="Vynne N.G."/>
            <person name="Mansson M."/>
            <person name="Gram L."/>
        </authorList>
    </citation>
    <scope>NUCLEOTIDE SEQUENCE [LARGE SCALE GENOMIC DNA]</scope>
    <source>
        <strain evidence="10 11">CPMOR-1</strain>
    </source>
</reference>
<feature type="domain" description="EamA" evidence="9">
    <location>
        <begin position="44"/>
        <end position="177"/>
    </location>
</feature>
<dbReference type="InterPro" id="IPR037185">
    <property type="entry name" value="EmrE-like"/>
</dbReference>
<dbReference type="PATRIC" id="fig|1365248.3.peg.968"/>
<name>A0A161YUL6_9GAMM</name>
<evidence type="ECO:0000313" key="11">
    <source>
        <dbReference type="Proteomes" id="UP000076486"/>
    </source>
</evidence>
<dbReference type="PANTHER" id="PTHR22911:SF137">
    <property type="entry name" value="SOLUTE CARRIER FAMILY 35 MEMBER G2-RELATED"/>
    <property type="match status" value="1"/>
</dbReference>
<dbReference type="SUPFAM" id="SSF103481">
    <property type="entry name" value="Multidrug resistance efflux transporter EmrE"/>
    <property type="match status" value="2"/>
</dbReference>